<keyword evidence="1" id="KW-0472">Membrane</keyword>
<sequence length="241" mass="26434">MTETLGYAISKTWYIVLIFVALAVGIAFLSKKKSSKVLVALSVLCLVFGVGSFAFGGLTVSEAQSKGASSDQLNSMNLIELVQANQAAPAQTTVNDVSELYNKIVYVYQYGSPIAQSLASDNPFVHHDLPWVAATLPELKKEFDRNEVVYVSTNSQIFKQLHIENSVEPFIILVTSVNPAGRIFPLTTGDMSRTGKKDGDKITIGDNLEFTLRTVHTDQGDYVLGLNYQTLLAVSSYYKDY</sequence>
<name>A0A930YTG3_9ACTN</name>
<dbReference type="Proteomes" id="UP000772566">
    <property type="component" value="Unassembled WGS sequence"/>
</dbReference>
<dbReference type="AlphaFoldDB" id="A0A930YTG3"/>
<protein>
    <submittedName>
        <fullName evidence="2">Uncharacterized protein</fullName>
    </submittedName>
</protein>
<comment type="caution">
    <text evidence="2">The sequence shown here is derived from an EMBL/GenBank/DDBJ whole genome shotgun (WGS) entry which is preliminary data.</text>
</comment>
<evidence type="ECO:0000313" key="2">
    <source>
        <dbReference type="EMBL" id="MBF4809637.1"/>
    </source>
</evidence>
<keyword evidence="1" id="KW-0812">Transmembrane</keyword>
<evidence type="ECO:0000313" key="3">
    <source>
        <dbReference type="Proteomes" id="UP000772566"/>
    </source>
</evidence>
<organism evidence="2 3">
    <name type="scientific">Lancefieldella parvula</name>
    <dbReference type="NCBI Taxonomy" id="1382"/>
    <lineage>
        <taxon>Bacteria</taxon>
        <taxon>Bacillati</taxon>
        <taxon>Actinomycetota</taxon>
        <taxon>Coriobacteriia</taxon>
        <taxon>Coriobacteriales</taxon>
        <taxon>Atopobiaceae</taxon>
        <taxon>Lancefieldella</taxon>
    </lineage>
</organism>
<feature type="transmembrane region" description="Helical" evidence="1">
    <location>
        <begin position="37"/>
        <end position="60"/>
    </location>
</feature>
<feature type="transmembrane region" description="Helical" evidence="1">
    <location>
        <begin position="12"/>
        <end position="30"/>
    </location>
</feature>
<reference evidence="2" key="1">
    <citation type="submission" date="2020-04" db="EMBL/GenBank/DDBJ databases">
        <title>Deep metagenomics examines the oral microbiome during advanced dental caries in children, revealing novel taxa and co-occurrences with host molecules.</title>
        <authorList>
            <person name="Baker J.L."/>
            <person name="Morton J.T."/>
            <person name="Dinis M."/>
            <person name="Alvarez R."/>
            <person name="Tran N.C."/>
            <person name="Knight R."/>
            <person name="Edlund A."/>
        </authorList>
    </citation>
    <scope>NUCLEOTIDE SEQUENCE</scope>
    <source>
        <strain evidence="2">JCVI_22A_bin.2</strain>
    </source>
</reference>
<accession>A0A930YTG3</accession>
<proteinExistence type="predicted"/>
<evidence type="ECO:0000256" key="1">
    <source>
        <dbReference type="SAM" id="Phobius"/>
    </source>
</evidence>
<gene>
    <name evidence="2" type="ORF">HXK23_05405</name>
</gene>
<keyword evidence="1" id="KW-1133">Transmembrane helix</keyword>
<dbReference type="EMBL" id="JABZGT010000357">
    <property type="protein sequence ID" value="MBF4809637.1"/>
    <property type="molecule type" value="Genomic_DNA"/>
</dbReference>